<organism evidence="2 3">
    <name type="scientific">Mucor flavus</name>
    <dbReference type="NCBI Taxonomy" id="439312"/>
    <lineage>
        <taxon>Eukaryota</taxon>
        <taxon>Fungi</taxon>
        <taxon>Fungi incertae sedis</taxon>
        <taxon>Mucoromycota</taxon>
        <taxon>Mucoromycotina</taxon>
        <taxon>Mucoromycetes</taxon>
        <taxon>Mucorales</taxon>
        <taxon>Mucorineae</taxon>
        <taxon>Mucoraceae</taxon>
        <taxon>Mucor</taxon>
    </lineage>
</organism>
<proteinExistence type="predicted"/>
<feature type="transmembrane region" description="Helical" evidence="1">
    <location>
        <begin position="57"/>
        <end position="77"/>
    </location>
</feature>
<evidence type="ECO:0000313" key="2">
    <source>
        <dbReference type="EMBL" id="GAA5811377.1"/>
    </source>
</evidence>
<dbReference type="InterPro" id="IPR009305">
    <property type="entry name" value="Mpo1-like"/>
</dbReference>
<evidence type="ECO:0000256" key="1">
    <source>
        <dbReference type="SAM" id="Phobius"/>
    </source>
</evidence>
<gene>
    <name evidence="2" type="ORF">MFLAVUS_004811</name>
</gene>
<evidence type="ECO:0008006" key="4">
    <source>
        <dbReference type="Google" id="ProtNLM"/>
    </source>
</evidence>
<reference evidence="2 3" key="1">
    <citation type="submission" date="2024-04" db="EMBL/GenBank/DDBJ databases">
        <title>genome sequences of Mucor flavus KT1a and Helicostylum pulchrum KT1b strains isolated from the surface of a dry-aged beef.</title>
        <authorList>
            <person name="Toyotome T."/>
            <person name="Hosono M."/>
            <person name="Torimaru M."/>
            <person name="Fukuda K."/>
            <person name="Mikami N."/>
        </authorList>
    </citation>
    <scope>NUCLEOTIDE SEQUENCE [LARGE SCALE GENOMIC DNA]</scope>
    <source>
        <strain evidence="2 3">KT1a</strain>
    </source>
</reference>
<comment type="caution">
    <text evidence="2">The sequence shown here is derived from an EMBL/GenBank/DDBJ whole genome shotgun (WGS) entry which is preliminary data.</text>
</comment>
<dbReference type="PANTHER" id="PTHR28026">
    <property type="entry name" value="DUF962 DOMAIN PROTEIN (AFU_ORTHOLOGUE AFUA_8G05310)"/>
    <property type="match status" value="1"/>
</dbReference>
<feature type="transmembrane region" description="Helical" evidence="1">
    <location>
        <begin position="83"/>
        <end position="102"/>
    </location>
</feature>
<dbReference type="Pfam" id="PF06127">
    <property type="entry name" value="Mpo1-like"/>
    <property type="match status" value="1"/>
</dbReference>
<accession>A0ABP9YWY3</accession>
<feature type="transmembrane region" description="Helical" evidence="1">
    <location>
        <begin position="114"/>
        <end position="131"/>
    </location>
</feature>
<feature type="transmembrane region" description="Helical" evidence="1">
    <location>
        <begin position="26"/>
        <end position="45"/>
    </location>
</feature>
<dbReference type="PANTHER" id="PTHR28026:SF9">
    <property type="entry name" value="2-HYDROXY-PALMITIC ACID DIOXYGENASE MPO1"/>
    <property type="match status" value="1"/>
</dbReference>
<sequence length="198" mass="22007">MAKSDIFNLKKQLVVYGANHNNKINVAIHMVFVPAIFWTALVFTANTGPLFNVKNKFLSAFGPNLSFFTVLSYLAYYAILDPIAASIASPFLLGMSYSATSFLKNTPNANRTAIILHITSWVFQFLGHGLAEKRSPKLLDNAVQALVSAPYFVFFEALFFLGYRPKLHKEVMLDIQKDIAEFKAKKAARVGGTQYGSL</sequence>
<dbReference type="EMBL" id="BAABUK010000009">
    <property type="protein sequence ID" value="GAA5811377.1"/>
    <property type="molecule type" value="Genomic_DNA"/>
</dbReference>
<keyword evidence="1" id="KW-0812">Transmembrane</keyword>
<name>A0ABP9YWY3_9FUNG</name>
<evidence type="ECO:0000313" key="3">
    <source>
        <dbReference type="Proteomes" id="UP001473302"/>
    </source>
</evidence>
<keyword evidence="1" id="KW-0472">Membrane</keyword>
<protein>
    <recommendedName>
        <fullName evidence="4">DUF962-domain-containing protein</fullName>
    </recommendedName>
</protein>
<keyword evidence="3" id="KW-1185">Reference proteome</keyword>
<keyword evidence="1" id="KW-1133">Transmembrane helix</keyword>
<feature type="transmembrane region" description="Helical" evidence="1">
    <location>
        <begin position="143"/>
        <end position="163"/>
    </location>
</feature>
<dbReference type="Proteomes" id="UP001473302">
    <property type="component" value="Unassembled WGS sequence"/>
</dbReference>